<proteinExistence type="predicted"/>
<keyword evidence="2" id="KW-1185">Reference proteome</keyword>
<name>A0AAY4B0R7_9TELE</name>
<dbReference type="AlphaFoldDB" id="A0AAY4B0R7"/>
<protein>
    <submittedName>
        <fullName evidence="1">Uncharacterized protein</fullName>
    </submittedName>
</protein>
<evidence type="ECO:0000313" key="2">
    <source>
        <dbReference type="Proteomes" id="UP000694580"/>
    </source>
</evidence>
<organism evidence="1 2">
    <name type="scientific">Denticeps clupeoides</name>
    <name type="common">denticle herring</name>
    <dbReference type="NCBI Taxonomy" id="299321"/>
    <lineage>
        <taxon>Eukaryota</taxon>
        <taxon>Metazoa</taxon>
        <taxon>Chordata</taxon>
        <taxon>Craniata</taxon>
        <taxon>Vertebrata</taxon>
        <taxon>Euteleostomi</taxon>
        <taxon>Actinopterygii</taxon>
        <taxon>Neopterygii</taxon>
        <taxon>Teleostei</taxon>
        <taxon>Clupei</taxon>
        <taxon>Clupeiformes</taxon>
        <taxon>Denticipitoidei</taxon>
        <taxon>Denticipitidae</taxon>
        <taxon>Denticeps</taxon>
    </lineage>
</organism>
<reference evidence="1" key="2">
    <citation type="submission" date="2025-08" db="UniProtKB">
        <authorList>
            <consortium name="Ensembl"/>
        </authorList>
    </citation>
    <scope>IDENTIFICATION</scope>
</reference>
<reference evidence="1" key="3">
    <citation type="submission" date="2025-09" db="UniProtKB">
        <authorList>
            <consortium name="Ensembl"/>
        </authorList>
    </citation>
    <scope>IDENTIFICATION</scope>
</reference>
<sequence>MTGGRGPVCGDGALLSGTLCFSWQMLNAIKCTSMKLQSDTATLVKERVWCSEGVHFKCPCGRGLTATLSSALIQSGSHSHNLYYFITRLFTPPSEKHQGTSLRYNQLCRMH</sequence>
<evidence type="ECO:0000313" key="1">
    <source>
        <dbReference type="Ensembl" id="ENSDCDP00010014275.1"/>
    </source>
</evidence>
<accession>A0AAY4B0R7</accession>
<reference evidence="1 2" key="1">
    <citation type="submission" date="2020-06" db="EMBL/GenBank/DDBJ databases">
        <authorList>
            <consortium name="Wellcome Sanger Institute Data Sharing"/>
        </authorList>
    </citation>
    <scope>NUCLEOTIDE SEQUENCE [LARGE SCALE GENOMIC DNA]</scope>
</reference>
<dbReference type="Proteomes" id="UP000694580">
    <property type="component" value="Chromosome 14"/>
</dbReference>
<dbReference type="Ensembl" id="ENSDCDT00010015047.1">
    <property type="protein sequence ID" value="ENSDCDP00010014275.1"/>
    <property type="gene ID" value="ENSDCDG00010006545.1"/>
</dbReference>